<keyword evidence="7" id="KW-0808">Transferase</keyword>
<keyword evidence="5" id="KW-0804">Transcription</keyword>
<dbReference type="Pfam" id="PF00392">
    <property type="entry name" value="GntR"/>
    <property type="match status" value="1"/>
</dbReference>
<keyword evidence="7" id="KW-0032">Aminotransferase</keyword>
<evidence type="ECO:0000256" key="1">
    <source>
        <dbReference type="ARBA" id="ARBA00005384"/>
    </source>
</evidence>
<feature type="domain" description="HTH gntR-type" evidence="6">
    <location>
        <begin position="21"/>
        <end position="89"/>
    </location>
</feature>
<dbReference type="InterPro" id="IPR004839">
    <property type="entry name" value="Aminotransferase_I/II_large"/>
</dbReference>
<evidence type="ECO:0000256" key="3">
    <source>
        <dbReference type="ARBA" id="ARBA00023015"/>
    </source>
</evidence>
<organism evidence="7 8">
    <name type="scientific">Flagellimonas nanhaiensis</name>
    <dbReference type="NCBI Taxonomy" id="2292706"/>
    <lineage>
        <taxon>Bacteria</taxon>
        <taxon>Pseudomonadati</taxon>
        <taxon>Bacteroidota</taxon>
        <taxon>Flavobacteriia</taxon>
        <taxon>Flavobacteriales</taxon>
        <taxon>Flavobacteriaceae</taxon>
        <taxon>Flagellimonas</taxon>
    </lineage>
</organism>
<name>A0A371JQF4_9FLAO</name>
<dbReference type="GO" id="GO:0030170">
    <property type="term" value="F:pyridoxal phosphate binding"/>
    <property type="evidence" value="ECO:0007669"/>
    <property type="project" value="InterPro"/>
</dbReference>
<dbReference type="PANTHER" id="PTHR46577">
    <property type="entry name" value="HTH-TYPE TRANSCRIPTIONAL REGULATORY PROTEIN GABR"/>
    <property type="match status" value="1"/>
</dbReference>
<dbReference type="InterPro" id="IPR015424">
    <property type="entry name" value="PyrdxlP-dep_Trfase"/>
</dbReference>
<gene>
    <name evidence="7" type="ORF">DX873_10090</name>
</gene>
<dbReference type="SUPFAM" id="SSF46785">
    <property type="entry name" value="Winged helix' DNA-binding domain"/>
    <property type="match status" value="1"/>
</dbReference>
<dbReference type="CDD" id="cd07377">
    <property type="entry name" value="WHTH_GntR"/>
    <property type="match status" value="1"/>
</dbReference>
<sequence>MKNKLNSLLFSNGFNYQKDGHSIYVKLSNSIAKAIIEKKLVKGYKLPPTRILAKDLNLSRSTVIKAYEILCDEKYISSRQGAGYFVSKTNTKKFKYRIGSNTELSTSTLPDISERAHQFGKYVNAMNRGGHKGIAFRPGLPPLDIFPVRQWQGLTNNYWKDVTFSDLSYRDTLGLDSLRKNIVTYLKIYRNIQCDYKQVVIVTGSLHSLAILGDLLLDENDQVIVENPTYANAIALFKSLRAKIVPAEIDAEGLSVKSIKSSKLKRPKLIYTTPSNQYPTGVQMSLNRRLEILEWAREKNALIIEDDYDHEFSNWNKPISSIFGLDKGNSVIYLGTFNKLLHPSIRLGYLIVPHHYVDPIKAMYEQSLRFVSPVIQKVMSDFIEKDYLSQHLRKVVRESNERRAFFVRYFKELFGDKVQLHSLHSGLHLIAKLPDHVDDVEVSNFLGENEIVSFPYSKYFIKGKKGNGLVMGFSSVSQPVIKQKLEKMARLMSTII</sequence>
<accession>A0A371JQF4</accession>
<dbReference type="InterPro" id="IPR015421">
    <property type="entry name" value="PyrdxlP-dep_Trfase_major"/>
</dbReference>
<dbReference type="InterPro" id="IPR051446">
    <property type="entry name" value="HTH_trans_reg/aminotransferase"/>
</dbReference>
<dbReference type="GO" id="GO:0003677">
    <property type="term" value="F:DNA binding"/>
    <property type="evidence" value="ECO:0007669"/>
    <property type="project" value="UniProtKB-KW"/>
</dbReference>
<reference evidence="7 8" key="1">
    <citation type="submission" date="2018-08" db="EMBL/GenBank/DDBJ databases">
        <title>Muricauda nanhaiensis sp. nov., isolated from seawater of the South China Sea.</title>
        <authorList>
            <person name="Dang Y."/>
        </authorList>
    </citation>
    <scope>NUCLEOTIDE SEQUENCE [LARGE SCALE GENOMIC DNA]</scope>
    <source>
        <strain evidence="7 8">SM1704</strain>
    </source>
</reference>
<dbReference type="SUPFAM" id="SSF53383">
    <property type="entry name" value="PLP-dependent transferases"/>
    <property type="match status" value="1"/>
</dbReference>
<proteinExistence type="inferred from homology"/>
<dbReference type="InterPro" id="IPR000524">
    <property type="entry name" value="Tscrpt_reg_HTH_GntR"/>
</dbReference>
<keyword evidence="8" id="KW-1185">Reference proteome</keyword>
<evidence type="ECO:0000313" key="8">
    <source>
        <dbReference type="Proteomes" id="UP000261828"/>
    </source>
</evidence>
<dbReference type="PROSITE" id="PS50949">
    <property type="entry name" value="HTH_GNTR"/>
    <property type="match status" value="1"/>
</dbReference>
<dbReference type="GO" id="GO:0008483">
    <property type="term" value="F:transaminase activity"/>
    <property type="evidence" value="ECO:0007669"/>
    <property type="project" value="UniProtKB-KW"/>
</dbReference>
<dbReference type="RefSeq" id="WP_116184319.1">
    <property type="nucleotide sequence ID" value="NZ_QTJX01000002.1"/>
</dbReference>
<keyword evidence="3" id="KW-0805">Transcription regulation</keyword>
<dbReference type="SMART" id="SM00345">
    <property type="entry name" value="HTH_GNTR"/>
    <property type="match status" value="1"/>
</dbReference>
<evidence type="ECO:0000256" key="5">
    <source>
        <dbReference type="ARBA" id="ARBA00023163"/>
    </source>
</evidence>
<protein>
    <submittedName>
        <fullName evidence="7">PLP-dependent aminotransferase family protein</fullName>
    </submittedName>
</protein>
<keyword evidence="2" id="KW-0663">Pyridoxal phosphate</keyword>
<dbReference type="AlphaFoldDB" id="A0A371JQF4"/>
<dbReference type="Gene3D" id="3.40.640.10">
    <property type="entry name" value="Type I PLP-dependent aspartate aminotransferase-like (Major domain)"/>
    <property type="match status" value="1"/>
</dbReference>
<comment type="caution">
    <text evidence="7">The sequence shown here is derived from an EMBL/GenBank/DDBJ whole genome shotgun (WGS) entry which is preliminary data.</text>
</comment>
<evidence type="ECO:0000259" key="6">
    <source>
        <dbReference type="PROSITE" id="PS50949"/>
    </source>
</evidence>
<keyword evidence="4" id="KW-0238">DNA-binding</keyword>
<comment type="similarity">
    <text evidence="1">In the C-terminal section; belongs to the class-I pyridoxal-phosphate-dependent aminotransferase family.</text>
</comment>
<evidence type="ECO:0000313" key="7">
    <source>
        <dbReference type="EMBL" id="RDY59706.1"/>
    </source>
</evidence>
<dbReference type="OrthoDB" id="594134at2"/>
<dbReference type="InterPro" id="IPR036390">
    <property type="entry name" value="WH_DNA-bd_sf"/>
</dbReference>
<dbReference type="Pfam" id="PF00155">
    <property type="entry name" value="Aminotran_1_2"/>
    <property type="match status" value="1"/>
</dbReference>
<dbReference type="Gene3D" id="1.10.10.10">
    <property type="entry name" value="Winged helix-like DNA-binding domain superfamily/Winged helix DNA-binding domain"/>
    <property type="match status" value="1"/>
</dbReference>
<evidence type="ECO:0000256" key="4">
    <source>
        <dbReference type="ARBA" id="ARBA00023125"/>
    </source>
</evidence>
<dbReference type="Proteomes" id="UP000261828">
    <property type="component" value="Unassembled WGS sequence"/>
</dbReference>
<dbReference type="InterPro" id="IPR036388">
    <property type="entry name" value="WH-like_DNA-bd_sf"/>
</dbReference>
<dbReference type="CDD" id="cd00609">
    <property type="entry name" value="AAT_like"/>
    <property type="match status" value="1"/>
</dbReference>
<dbReference type="GO" id="GO:0003700">
    <property type="term" value="F:DNA-binding transcription factor activity"/>
    <property type="evidence" value="ECO:0007669"/>
    <property type="project" value="InterPro"/>
</dbReference>
<evidence type="ECO:0000256" key="2">
    <source>
        <dbReference type="ARBA" id="ARBA00022898"/>
    </source>
</evidence>
<dbReference type="PANTHER" id="PTHR46577:SF1">
    <property type="entry name" value="HTH-TYPE TRANSCRIPTIONAL REGULATORY PROTEIN GABR"/>
    <property type="match status" value="1"/>
</dbReference>
<dbReference type="EMBL" id="QTJX01000002">
    <property type="protein sequence ID" value="RDY59706.1"/>
    <property type="molecule type" value="Genomic_DNA"/>
</dbReference>